<feature type="domain" description="S-Me-THD-like C-terminal" evidence="2">
    <location>
        <begin position="172"/>
        <end position="355"/>
    </location>
</feature>
<comment type="caution">
    <text evidence="3">The sequence shown here is derived from an EMBL/GenBank/DDBJ whole genome shotgun (WGS) entry which is preliminary data.</text>
</comment>
<dbReference type="InterPro" id="IPR024071">
    <property type="entry name" value="S-Me-THD_C_sf"/>
</dbReference>
<feature type="domain" description="S-Me-THD N-terminal" evidence="1">
    <location>
        <begin position="14"/>
        <end position="169"/>
    </location>
</feature>
<dbReference type="InterPro" id="IPR027479">
    <property type="entry name" value="S-Me-THD_N_sf"/>
</dbReference>
<dbReference type="InterPro" id="IPR010318">
    <property type="entry name" value="S-Me-THD_N"/>
</dbReference>
<dbReference type="Pfam" id="PF20906">
    <property type="entry name" value="S-Me-THD_C"/>
    <property type="match status" value="1"/>
</dbReference>
<dbReference type="Gene3D" id="2.40.390.10">
    <property type="entry name" value="CV3147-like"/>
    <property type="match status" value="1"/>
</dbReference>
<dbReference type="RefSeq" id="WP_344021270.1">
    <property type="nucleotide sequence ID" value="NZ_BAAAJK010000007.1"/>
</dbReference>
<sequence>MRCYVLDVQLSDQNIEAYALGCAVLGAGGGGDTPVGLAMARLAIAESGPVPVLPPDGLGPDTLVMPCGLIGSPTIAHERIWSGQEGRQLADAVAALHDRPVDTVMCYEIAGANGLLPVSWAALLGLPLLDADGMGRAFPEMQQQAMHVAGVPAGPLVLTDGRGNDIVLHTANNTDAERLARGCTAALGGVCAGALYVMTGPVARSAVIPGSVSRALQVGTAMQRCRDGWPSALAELTGGRVLAEGRIVELERSSGAGFTRGHAVVDSGTTDTRRLRLELQNEVLLALEDGEVVATVPDVIAVLALEDGRPIGTERLEYGRRVGVVAIPTPEVWWTPAGLDVVGPRLFGYDLAPVPGSARPVATGAGRDS</sequence>
<dbReference type="Proteomes" id="UP001501414">
    <property type="component" value="Unassembled WGS sequence"/>
</dbReference>
<evidence type="ECO:0000259" key="1">
    <source>
        <dbReference type="Pfam" id="PF06032"/>
    </source>
</evidence>
<dbReference type="Pfam" id="PF06032">
    <property type="entry name" value="S-Me-THD_N"/>
    <property type="match status" value="1"/>
</dbReference>
<evidence type="ECO:0000259" key="2">
    <source>
        <dbReference type="Pfam" id="PF20906"/>
    </source>
</evidence>
<keyword evidence="4" id="KW-1185">Reference proteome</keyword>
<reference evidence="3 4" key="1">
    <citation type="journal article" date="2019" name="Int. J. Syst. Evol. Microbiol.">
        <title>The Global Catalogue of Microorganisms (GCM) 10K type strain sequencing project: providing services to taxonomists for standard genome sequencing and annotation.</title>
        <authorList>
            <consortium name="The Broad Institute Genomics Platform"/>
            <consortium name="The Broad Institute Genome Sequencing Center for Infectious Disease"/>
            <person name="Wu L."/>
            <person name="Ma J."/>
        </authorList>
    </citation>
    <scope>NUCLEOTIDE SEQUENCE [LARGE SCALE GENOMIC DNA]</scope>
    <source>
        <strain evidence="3 4">JCM 11896</strain>
    </source>
</reference>
<dbReference type="Gene3D" id="3.40.1610.10">
    <property type="entry name" value="CV3147-like domain"/>
    <property type="match status" value="1"/>
</dbReference>
<proteinExistence type="predicted"/>
<gene>
    <name evidence="3" type="ORF">GCM10009613_22670</name>
</gene>
<protein>
    <submittedName>
        <fullName evidence="3">DUF917 domain-containing protein</fullName>
    </submittedName>
</protein>
<evidence type="ECO:0000313" key="4">
    <source>
        <dbReference type="Proteomes" id="UP001501414"/>
    </source>
</evidence>
<dbReference type="InterPro" id="IPR048350">
    <property type="entry name" value="S-Me-THD-like_C"/>
</dbReference>
<evidence type="ECO:0000313" key="3">
    <source>
        <dbReference type="EMBL" id="GAA1387305.1"/>
    </source>
</evidence>
<dbReference type="SUPFAM" id="SSF160991">
    <property type="entry name" value="CV3147-like"/>
    <property type="match status" value="1"/>
</dbReference>
<organism evidence="3 4">
    <name type="scientific">Pseudonocardia kongjuensis</name>
    <dbReference type="NCBI Taxonomy" id="102227"/>
    <lineage>
        <taxon>Bacteria</taxon>
        <taxon>Bacillati</taxon>
        <taxon>Actinomycetota</taxon>
        <taxon>Actinomycetes</taxon>
        <taxon>Pseudonocardiales</taxon>
        <taxon>Pseudonocardiaceae</taxon>
        <taxon>Pseudonocardia</taxon>
    </lineage>
</organism>
<accession>A0ABN1XQN5</accession>
<dbReference type="EMBL" id="BAAAJK010000007">
    <property type="protein sequence ID" value="GAA1387305.1"/>
    <property type="molecule type" value="Genomic_DNA"/>
</dbReference>
<name>A0ABN1XQN5_9PSEU</name>